<accession>A0AAW6AQT7</accession>
<name>A0AAW6AQT7_CLOSY</name>
<dbReference type="RefSeq" id="WP_003510149.1">
    <property type="nucleotide sequence ID" value="NZ_BAABZD010000006.1"/>
</dbReference>
<dbReference type="Gene3D" id="1.20.120.1220">
    <property type="match status" value="1"/>
</dbReference>
<keyword evidence="1" id="KW-0472">Membrane</keyword>
<dbReference type="EMBL" id="JAINVB010000001">
    <property type="protein sequence ID" value="MCK0088340.1"/>
    <property type="molecule type" value="Genomic_DNA"/>
</dbReference>
<feature type="domain" description="Prepilin type IV endopeptidase peptidase" evidence="2">
    <location>
        <begin position="4"/>
        <end position="115"/>
    </location>
</feature>
<evidence type="ECO:0000256" key="1">
    <source>
        <dbReference type="SAM" id="Phobius"/>
    </source>
</evidence>
<keyword evidence="3" id="KW-0378">Hydrolase</keyword>
<evidence type="ECO:0000313" key="3">
    <source>
        <dbReference type="EMBL" id="MCK0088340.1"/>
    </source>
</evidence>
<evidence type="ECO:0000313" key="5">
    <source>
        <dbReference type="Proteomes" id="UP001203136"/>
    </source>
</evidence>
<reference evidence="3" key="1">
    <citation type="journal article" date="2022" name="Cell Host Microbe">
        <title>Colonization of the live biotherapeutic product VE303 and modulation of the microbiota and metabolites in healthy volunteers.</title>
        <authorList>
            <person name="Dsouza M."/>
            <person name="Menon R."/>
            <person name="Crossette E."/>
            <person name="Bhattarai S.K."/>
            <person name="Schneider J."/>
            <person name="Kim Y.G."/>
            <person name="Reddy S."/>
            <person name="Caballero S."/>
            <person name="Felix C."/>
            <person name="Cornacchione L."/>
            <person name="Hendrickson J."/>
            <person name="Watson A.R."/>
            <person name="Minot S.S."/>
            <person name="Greenfield N."/>
            <person name="Schopf L."/>
            <person name="Szabady R."/>
            <person name="Patarroyo J."/>
            <person name="Smith W."/>
            <person name="Harrison P."/>
            <person name="Kuijper E.J."/>
            <person name="Kelly C.P."/>
            <person name="Olle B."/>
            <person name="Bobilev D."/>
            <person name="Silber J.L."/>
            <person name="Bucci V."/>
            <person name="Roberts B."/>
            <person name="Faith J."/>
            <person name="Norman J.M."/>
        </authorList>
    </citation>
    <scope>NUCLEOTIDE SEQUENCE</scope>
    <source>
        <strain evidence="3">VE303-04</strain>
    </source>
</reference>
<dbReference type="EMBL" id="JAQLGM010000011">
    <property type="protein sequence ID" value="MDB1999841.1"/>
    <property type="molecule type" value="Genomic_DNA"/>
</dbReference>
<dbReference type="Proteomes" id="UP001203136">
    <property type="component" value="Unassembled WGS sequence"/>
</dbReference>
<comment type="caution">
    <text evidence="3">The sequence shown here is derived from an EMBL/GenBank/DDBJ whole genome shotgun (WGS) entry which is preliminary data.</text>
</comment>
<dbReference type="InterPro" id="IPR000045">
    <property type="entry name" value="Prepilin_IV_endopep_pep"/>
</dbReference>
<gene>
    <name evidence="3" type="ORF">K5I21_21195</name>
    <name evidence="4" type="ORF">PM006_06470</name>
</gene>
<dbReference type="EC" id="3.4.23.43" evidence="3"/>
<organism evidence="3 5">
    <name type="scientific">Clostridium symbiosum</name>
    <name type="common">Bacteroides symbiosus</name>
    <dbReference type="NCBI Taxonomy" id="1512"/>
    <lineage>
        <taxon>Bacteria</taxon>
        <taxon>Bacillati</taxon>
        <taxon>Bacillota</taxon>
        <taxon>Clostridia</taxon>
        <taxon>Lachnospirales</taxon>
        <taxon>Lachnospiraceae</taxon>
        <taxon>Otoolea</taxon>
    </lineage>
</organism>
<protein>
    <submittedName>
        <fullName evidence="3">Prepilin peptidase</fullName>
        <ecNumber evidence="3">3.4.23.43</ecNumber>
    </submittedName>
</protein>
<dbReference type="GO" id="GO:0016020">
    <property type="term" value="C:membrane"/>
    <property type="evidence" value="ECO:0007669"/>
    <property type="project" value="InterPro"/>
</dbReference>
<feature type="transmembrane region" description="Helical" evidence="1">
    <location>
        <begin position="26"/>
        <end position="41"/>
    </location>
</feature>
<dbReference type="GO" id="GO:0004190">
    <property type="term" value="F:aspartic-type endopeptidase activity"/>
    <property type="evidence" value="ECO:0007669"/>
    <property type="project" value="UniProtKB-EC"/>
</dbReference>
<feature type="transmembrane region" description="Helical" evidence="1">
    <location>
        <begin position="53"/>
        <end position="76"/>
    </location>
</feature>
<dbReference type="Pfam" id="PF01478">
    <property type="entry name" value="Peptidase_A24"/>
    <property type="match status" value="1"/>
</dbReference>
<evidence type="ECO:0000259" key="2">
    <source>
        <dbReference type="Pfam" id="PF01478"/>
    </source>
</evidence>
<feature type="transmembrane region" description="Helical" evidence="1">
    <location>
        <begin position="161"/>
        <end position="179"/>
    </location>
</feature>
<dbReference type="Proteomes" id="UP001300871">
    <property type="component" value="Unassembled WGS sequence"/>
</dbReference>
<keyword evidence="1" id="KW-0812">Transmembrane</keyword>
<sequence length="180" mass="20121">MEKFFLLSFLTGSALCDFRKGRVPNVLILFGTAAFGIAGFIRGPSPGDGSGAVFTVIALFFIRTFFTVIIFFPLFLFRMMGAGDIKVMAVIAGYMGMDRGVEIIFYGLAAAAVWSLFYMLKQHILAERIKYFLNYIKHLFQSEQILPYYPPGGPDGMKFRLVPFLWGGFCLWLAIYGGAL</sequence>
<dbReference type="GeneID" id="57968641"/>
<evidence type="ECO:0000313" key="4">
    <source>
        <dbReference type="EMBL" id="MDB1999841.1"/>
    </source>
</evidence>
<dbReference type="AlphaFoldDB" id="A0AAW6AQT7"/>
<feature type="transmembrane region" description="Helical" evidence="1">
    <location>
        <begin position="103"/>
        <end position="120"/>
    </location>
</feature>
<keyword evidence="1" id="KW-1133">Transmembrane helix</keyword>
<reference evidence="4" key="2">
    <citation type="submission" date="2023-01" db="EMBL/GenBank/DDBJ databases">
        <title>Human gut microbiome strain richness.</title>
        <authorList>
            <person name="Chen-Liaw A."/>
        </authorList>
    </citation>
    <scope>NUCLEOTIDE SEQUENCE</scope>
    <source>
        <strain evidence="4">B1_m1001713B170214d0_201011</strain>
    </source>
</reference>
<proteinExistence type="predicted"/>